<evidence type="ECO:0000259" key="10">
    <source>
        <dbReference type="Pfam" id="PF12161"/>
    </source>
</evidence>
<accession>A0A3E0TTF4</accession>
<dbReference type="GO" id="GO:0009307">
    <property type="term" value="P:DNA restriction-modification system"/>
    <property type="evidence" value="ECO:0007669"/>
    <property type="project" value="UniProtKB-KW"/>
</dbReference>
<dbReference type="InterPro" id="IPR003356">
    <property type="entry name" value="DNA_methylase_A-5"/>
</dbReference>
<feature type="coiled-coil region" evidence="8">
    <location>
        <begin position="490"/>
        <end position="517"/>
    </location>
</feature>
<comment type="caution">
    <text evidence="11">The sequence shown here is derived from an EMBL/GenBank/DDBJ whole genome shotgun (WGS) entry which is preliminary data.</text>
</comment>
<dbReference type="AlphaFoldDB" id="A0A3E0TTF4"/>
<dbReference type="EC" id="2.1.1.72" evidence="2"/>
<keyword evidence="5" id="KW-0949">S-adenosyl-L-methionine</keyword>
<dbReference type="GO" id="GO:0032259">
    <property type="term" value="P:methylation"/>
    <property type="evidence" value="ECO:0007669"/>
    <property type="project" value="UniProtKB-KW"/>
</dbReference>
<proteinExistence type="inferred from homology"/>
<gene>
    <name evidence="11" type="ORF">DXX93_15085</name>
</gene>
<feature type="domain" description="DNA methylase adenine-specific" evidence="9">
    <location>
        <begin position="127"/>
        <end position="449"/>
    </location>
</feature>
<evidence type="ECO:0000259" key="9">
    <source>
        <dbReference type="Pfam" id="PF02384"/>
    </source>
</evidence>
<protein>
    <recommendedName>
        <fullName evidence="2">site-specific DNA-methyltransferase (adenine-specific)</fullName>
        <ecNumber evidence="2">2.1.1.72</ecNumber>
    </recommendedName>
</protein>
<evidence type="ECO:0000256" key="6">
    <source>
        <dbReference type="ARBA" id="ARBA00022747"/>
    </source>
</evidence>
<evidence type="ECO:0000256" key="3">
    <source>
        <dbReference type="ARBA" id="ARBA00022603"/>
    </source>
</evidence>
<dbReference type="REBASE" id="300599">
    <property type="entry name" value="M.TeuH1ORF15085P"/>
</dbReference>
<evidence type="ECO:0000256" key="5">
    <source>
        <dbReference type="ARBA" id="ARBA00022691"/>
    </source>
</evidence>
<evidence type="ECO:0000256" key="4">
    <source>
        <dbReference type="ARBA" id="ARBA00022679"/>
    </source>
</evidence>
<evidence type="ECO:0000256" key="8">
    <source>
        <dbReference type="SAM" id="Coils"/>
    </source>
</evidence>
<evidence type="ECO:0000256" key="1">
    <source>
        <dbReference type="ARBA" id="ARBA00006594"/>
    </source>
</evidence>
<evidence type="ECO:0000313" key="11">
    <source>
        <dbReference type="EMBL" id="REL27749.1"/>
    </source>
</evidence>
<dbReference type="Gene3D" id="3.40.50.150">
    <property type="entry name" value="Vaccinia Virus protein VP39"/>
    <property type="match status" value="1"/>
</dbReference>
<dbReference type="OrthoDB" id="9784823at2"/>
<dbReference type="InterPro" id="IPR038333">
    <property type="entry name" value="T1MK-like_N_sf"/>
</dbReference>
<comment type="catalytic activity">
    <reaction evidence="7">
        <text>a 2'-deoxyadenosine in DNA + S-adenosyl-L-methionine = an N(6)-methyl-2'-deoxyadenosine in DNA + S-adenosyl-L-homocysteine + H(+)</text>
        <dbReference type="Rhea" id="RHEA:15197"/>
        <dbReference type="Rhea" id="RHEA-COMP:12418"/>
        <dbReference type="Rhea" id="RHEA-COMP:12419"/>
        <dbReference type="ChEBI" id="CHEBI:15378"/>
        <dbReference type="ChEBI" id="CHEBI:57856"/>
        <dbReference type="ChEBI" id="CHEBI:59789"/>
        <dbReference type="ChEBI" id="CHEBI:90615"/>
        <dbReference type="ChEBI" id="CHEBI:90616"/>
        <dbReference type="EC" id="2.1.1.72"/>
    </reaction>
</comment>
<dbReference type="Gene3D" id="1.20.1260.30">
    <property type="match status" value="1"/>
</dbReference>
<keyword evidence="4 11" id="KW-0808">Transferase</keyword>
<dbReference type="RefSeq" id="WP_116008819.1">
    <property type="nucleotide sequence ID" value="NZ_QUOU01000001.1"/>
</dbReference>
<keyword evidence="8" id="KW-0175">Coiled coil</keyword>
<name>A0A3E0TTF4_9GAMM</name>
<dbReference type="GO" id="GO:0008170">
    <property type="term" value="F:N-methyltransferase activity"/>
    <property type="evidence" value="ECO:0007669"/>
    <property type="project" value="InterPro"/>
</dbReference>
<dbReference type="Proteomes" id="UP000256478">
    <property type="component" value="Unassembled WGS sequence"/>
</dbReference>
<dbReference type="SUPFAM" id="SSF53335">
    <property type="entry name" value="S-adenosyl-L-methionine-dependent methyltransferases"/>
    <property type="match status" value="1"/>
</dbReference>
<organism evidence="11 12">
    <name type="scientific">Thalassotalea euphylliae</name>
    <dbReference type="NCBI Taxonomy" id="1655234"/>
    <lineage>
        <taxon>Bacteria</taxon>
        <taxon>Pseudomonadati</taxon>
        <taxon>Pseudomonadota</taxon>
        <taxon>Gammaproteobacteria</taxon>
        <taxon>Alteromonadales</taxon>
        <taxon>Colwelliaceae</taxon>
        <taxon>Thalassotalea</taxon>
    </lineage>
</organism>
<dbReference type="PANTHER" id="PTHR42933">
    <property type="entry name" value="SLR6095 PROTEIN"/>
    <property type="match status" value="1"/>
</dbReference>
<dbReference type="PROSITE" id="PS00092">
    <property type="entry name" value="N6_MTASE"/>
    <property type="match status" value="1"/>
</dbReference>
<keyword evidence="6" id="KW-0680">Restriction system</keyword>
<feature type="domain" description="N6 adenine-specific DNA methyltransferase N-terminal" evidence="10">
    <location>
        <begin position="6"/>
        <end position="107"/>
    </location>
</feature>
<dbReference type="PRINTS" id="PR00507">
    <property type="entry name" value="N12N6MTFRASE"/>
</dbReference>
<evidence type="ECO:0000256" key="7">
    <source>
        <dbReference type="ARBA" id="ARBA00047942"/>
    </source>
</evidence>
<dbReference type="InterPro" id="IPR022749">
    <property type="entry name" value="D12N6_MeTrfase_N"/>
</dbReference>
<dbReference type="InterPro" id="IPR029063">
    <property type="entry name" value="SAM-dependent_MTases_sf"/>
</dbReference>
<reference evidence="11 12" key="1">
    <citation type="submission" date="2018-08" db="EMBL/GenBank/DDBJ databases">
        <title>Thalassotalea euphylliae genome.</title>
        <authorList>
            <person name="Summers S."/>
            <person name="Rice S.A."/>
            <person name="Freckelton M.L."/>
            <person name="Nedved B.T."/>
            <person name="Hadfield M.G."/>
        </authorList>
    </citation>
    <scope>NUCLEOTIDE SEQUENCE [LARGE SCALE GENOMIC DNA]</scope>
    <source>
        <strain evidence="11 12">H1</strain>
    </source>
</reference>
<dbReference type="InterPro" id="IPR051537">
    <property type="entry name" value="DNA_Adenine_Mtase"/>
</dbReference>
<dbReference type="EMBL" id="QUOU01000001">
    <property type="protein sequence ID" value="REL27749.1"/>
    <property type="molecule type" value="Genomic_DNA"/>
</dbReference>
<sequence>MNNTDLVNKLWKLCDDLRDGGVSYQNYVNELASLLFLKMCEETGQEHDLLPEDYRWGVLKSKLGQDQHVYYRNMLVQLGNDDHAIVRAIFQNVNTSITQPAQLNKLITNMDKLQWLDDEGDGISSKTRDDFGDMYEGLLQKNANETKSGAGQYFTPRALINTIVKLIKPQPREVIQDPAAGTAGFLIEADKYIKAHTDNLELLDDDDQDFQMKSAFVGLELVPETRRLALMNCLLHDIEGHEIHGAIRIGNTLGAAGENLPKADVILTNPPFGAAAGTNITRTFVYPTANKQLCFMQHIVEALEPGGRAAVVIPDNVLFEGGVGTDIRRDLMDKCNLHTILRLPTGIFYAAGVKTNVLFFQKGTPANPNQDKNCTTDTWVYDLRTNMQTFGKRSPFSEKHLQSFIEAYGEDPNGQSERVEGVFDILGCTSEEVEENSLERNSPEYVSENARWRKFSRAHIAEKGDDLNITWLKDNSITDAASLPEPDVLATEAMTELTEALREINQLMMELGATEQAEGQVALLAEEFGLEKTVVKGQE</sequence>
<evidence type="ECO:0000313" key="12">
    <source>
        <dbReference type="Proteomes" id="UP000256478"/>
    </source>
</evidence>
<dbReference type="GO" id="GO:0003677">
    <property type="term" value="F:DNA binding"/>
    <property type="evidence" value="ECO:0007669"/>
    <property type="project" value="InterPro"/>
</dbReference>
<comment type="similarity">
    <text evidence="1">Belongs to the N(4)/N(6)-methyltransferase family.</text>
</comment>
<dbReference type="InterPro" id="IPR002052">
    <property type="entry name" value="DNA_methylase_N6_adenine_CS"/>
</dbReference>
<evidence type="ECO:0000256" key="2">
    <source>
        <dbReference type="ARBA" id="ARBA00011900"/>
    </source>
</evidence>
<dbReference type="GO" id="GO:0009007">
    <property type="term" value="F:site-specific DNA-methyltransferase (adenine-specific) activity"/>
    <property type="evidence" value="ECO:0007669"/>
    <property type="project" value="UniProtKB-EC"/>
</dbReference>
<keyword evidence="3 11" id="KW-0489">Methyltransferase</keyword>
<dbReference type="Pfam" id="PF02384">
    <property type="entry name" value="N6_Mtase"/>
    <property type="match status" value="1"/>
</dbReference>
<dbReference type="PANTHER" id="PTHR42933:SF4">
    <property type="entry name" value="TYPE I RESTRICTION ENZYME ECOKI METHYLASE SUBUNIT"/>
    <property type="match status" value="1"/>
</dbReference>
<dbReference type="Pfam" id="PF12161">
    <property type="entry name" value="HsdM_N"/>
    <property type="match status" value="1"/>
</dbReference>